<dbReference type="Gramene" id="PSAT_LOCUS6837_t1">
    <property type="protein sequence ID" value="CAL5186505.1"/>
    <property type="gene ID" value="PSAT_LOCUS6837"/>
</dbReference>
<evidence type="ECO:0000256" key="4">
    <source>
        <dbReference type="ARBA" id="ARBA00022525"/>
    </source>
</evidence>
<dbReference type="Pfam" id="PF05938">
    <property type="entry name" value="Self-incomp_S1"/>
    <property type="match status" value="1"/>
</dbReference>
<proteinExistence type="inferred from homology"/>
<reference evidence="7 8" key="1">
    <citation type="journal article" date="2022" name="Nat. Genet.">
        <title>Improved pea reference genome and pan-genome highlight genomic features and evolutionary characteristics.</title>
        <authorList>
            <person name="Yang T."/>
            <person name="Liu R."/>
            <person name="Luo Y."/>
            <person name="Hu S."/>
            <person name="Wang D."/>
            <person name="Wang C."/>
            <person name="Pandey M.K."/>
            <person name="Ge S."/>
            <person name="Xu Q."/>
            <person name="Li N."/>
            <person name="Li G."/>
            <person name="Huang Y."/>
            <person name="Saxena R.K."/>
            <person name="Ji Y."/>
            <person name="Li M."/>
            <person name="Yan X."/>
            <person name="He Y."/>
            <person name="Liu Y."/>
            <person name="Wang X."/>
            <person name="Xiang C."/>
            <person name="Varshney R.K."/>
            <person name="Ding H."/>
            <person name="Gao S."/>
            <person name="Zong X."/>
        </authorList>
    </citation>
    <scope>NUCLEOTIDE SEQUENCE [LARGE SCALE GENOMIC DNA]</scope>
    <source>
        <strain evidence="7 8">cv. Zhongwan 6</strain>
    </source>
</reference>
<evidence type="ECO:0000256" key="3">
    <source>
        <dbReference type="ARBA" id="ARBA00022471"/>
    </source>
</evidence>
<evidence type="ECO:0000256" key="1">
    <source>
        <dbReference type="ARBA" id="ARBA00004613"/>
    </source>
</evidence>
<name>A0A9D4YLQ5_PEA</name>
<dbReference type="PANTHER" id="PTHR31232:SF43">
    <property type="entry name" value="S-PROTEIN HOMOLOG 29-RELATED"/>
    <property type="match status" value="1"/>
</dbReference>
<dbReference type="Proteomes" id="UP001058974">
    <property type="component" value="Chromosome 1"/>
</dbReference>
<keyword evidence="4 6" id="KW-0964">Secreted</keyword>
<keyword evidence="5 6" id="KW-0732">Signal</keyword>
<dbReference type="GO" id="GO:0005576">
    <property type="term" value="C:extracellular region"/>
    <property type="evidence" value="ECO:0007669"/>
    <property type="project" value="UniProtKB-SubCell"/>
</dbReference>
<keyword evidence="3 6" id="KW-0713">Self-incompatibility</keyword>
<evidence type="ECO:0000313" key="8">
    <source>
        <dbReference type="Proteomes" id="UP001058974"/>
    </source>
</evidence>
<dbReference type="Gramene" id="Psat01G0105700-T1">
    <property type="protein sequence ID" value="KAI5441853.1"/>
    <property type="gene ID" value="KIW84_011057"/>
</dbReference>
<feature type="chain" id="PRO_5039744122" description="S-protein homolog" evidence="6">
    <location>
        <begin position="25"/>
        <end position="148"/>
    </location>
</feature>
<protein>
    <recommendedName>
        <fullName evidence="6">S-protein homolog</fullName>
    </recommendedName>
</protein>
<sequence length="148" mass="17173">MSPFIQKFLLLCVLMLLSIHHIFGVHVNGVNSVDHLFRHYVNVFNTLEGNLDLTLHCKSGDDDLGVHLLHHGEVFSWNFKPTLFGTTQFYCSFVWNNELHWFDIYIHGDDGRAACDYCNWNIYKSGPCRIQEPESPVQTPACYPWNKN</sequence>
<comment type="caution">
    <text evidence="7">The sequence shown here is derived from an EMBL/GenBank/DDBJ whole genome shotgun (WGS) entry which is preliminary data.</text>
</comment>
<evidence type="ECO:0000256" key="2">
    <source>
        <dbReference type="ARBA" id="ARBA00005581"/>
    </source>
</evidence>
<evidence type="ECO:0000313" key="7">
    <source>
        <dbReference type="EMBL" id="KAI5441853.1"/>
    </source>
</evidence>
<comment type="subcellular location">
    <subcellularLocation>
        <location evidence="1 6">Secreted</location>
    </subcellularLocation>
</comment>
<dbReference type="GO" id="GO:0060320">
    <property type="term" value="P:rejection of self pollen"/>
    <property type="evidence" value="ECO:0007669"/>
    <property type="project" value="UniProtKB-KW"/>
</dbReference>
<dbReference type="InterPro" id="IPR010264">
    <property type="entry name" value="Self-incomp_S1"/>
</dbReference>
<dbReference type="PANTHER" id="PTHR31232">
    <property type="match status" value="1"/>
</dbReference>
<organism evidence="7 8">
    <name type="scientific">Pisum sativum</name>
    <name type="common">Garden pea</name>
    <name type="synonym">Lathyrus oleraceus</name>
    <dbReference type="NCBI Taxonomy" id="3888"/>
    <lineage>
        <taxon>Eukaryota</taxon>
        <taxon>Viridiplantae</taxon>
        <taxon>Streptophyta</taxon>
        <taxon>Embryophyta</taxon>
        <taxon>Tracheophyta</taxon>
        <taxon>Spermatophyta</taxon>
        <taxon>Magnoliopsida</taxon>
        <taxon>eudicotyledons</taxon>
        <taxon>Gunneridae</taxon>
        <taxon>Pentapetalae</taxon>
        <taxon>rosids</taxon>
        <taxon>fabids</taxon>
        <taxon>Fabales</taxon>
        <taxon>Fabaceae</taxon>
        <taxon>Papilionoideae</taxon>
        <taxon>50 kb inversion clade</taxon>
        <taxon>NPAAA clade</taxon>
        <taxon>Hologalegina</taxon>
        <taxon>IRL clade</taxon>
        <taxon>Fabeae</taxon>
        <taxon>Lathyrus</taxon>
    </lineage>
</organism>
<feature type="signal peptide" evidence="6">
    <location>
        <begin position="1"/>
        <end position="24"/>
    </location>
</feature>
<dbReference type="AlphaFoldDB" id="A0A9D4YLQ5"/>
<evidence type="ECO:0000256" key="5">
    <source>
        <dbReference type="ARBA" id="ARBA00022729"/>
    </source>
</evidence>
<evidence type="ECO:0000256" key="6">
    <source>
        <dbReference type="RuleBase" id="RU367044"/>
    </source>
</evidence>
<dbReference type="EMBL" id="JAMSHJ010000001">
    <property type="protein sequence ID" value="KAI5441853.1"/>
    <property type="molecule type" value="Genomic_DNA"/>
</dbReference>
<gene>
    <name evidence="7" type="ORF">KIW84_011057</name>
</gene>
<keyword evidence="8" id="KW-1185">Reference proteome</keyword>
<comment type="similarity">
    <text evidence="2 6">Belongs to the plant self-incompatibility (S1) protein family.</text>
</comment>
<accession>A0A9D4YLQ5</accession>